<name>A0A081S3T6_9ARCH</name>
<comment type="caution">
    <text evidence="1">The sequence shown here is derived from an EMBL/GenBank/DDBJ whole genome shotgun (WGS) entry which is preliminary data.</text>
</comment>
<dbReference type="Proteomes" id="UP000028027">
    <property type="component" value="Unassembled WGS sequence"/>
</dbReference>
<sequence length="102" mass="12377">MEETRNIITGTLDDFVTNYIIDSDYNKSKRETYQFYKEIMHSKSEMPLGIGQFGKQFKEYFDEDRSNNAKEWCNIDFKRPIQTKMNYHIIQFHSQMKKKDTK</sequence>
<proteinExistence type="predicted"/>
<evidence type="ECO:0000313" key="1">
    <source>
        <dbReference type="EMBL" id="KER05589.1"/>
    </source>
</evidence>
<gene>
    <name evidence="1" type="ORF">AAA799E16_01761</name>
</gene>
<organism evidence="1 2">
    <name type="scientific">Marine Group I thaumarchaeote SCGC AAA799-E16</name>
    <dbReference type="NCBI Taxonomy" id="1502292"/>
    <lineage>
        <taxon>Archaea</taxon>
        <taxon>Nitrososphaerota</taxon>
        <taxon>Marine Group I</taxon>
    </lineage>
</organism>
<dbReference type="EMBL" id="JNVL01000043">
    <property type="protein sequence ID" value="KER05589.1"/>
    <property type="molecule type" value="Genomic_DNA"/>
</dbReference>
<accession>A0A081S3T6</accession>
<reference evidence="1 2" key="1">
    <citation type="submission" date="2014-06" db="EMBL/GenBank/DDBJ databases">
        <authorList>
            <person name="Ngugi D.K."/>
            <person name="Blom J."/>
            <person name="Alam I."/>
            <person name="Rashid M."/>
            <person name="Ba Alawi W."/>
            <person name="Zhang G."/>
            <person name="Hikmawan T."/>
            <person name="Guan Y."/>
            <person name="Antunes A."/>
            <person name="Siam R."/>
            <person name="Eldorry H."/>
            <person name="Bajic V."/>
            <person name="Stingl U."/>
        </authorList>
    </citation>
    <scope>NUCLEOTIDE SEQUENCE [LARGE SCALE GENOMIC DNA]</scope>
    <source>
        <strain evidence="1">SCGC AAA799-E16</strain>
    </source>
</reference>
<dbReference type="AlphaFoldDB" id="A0A081S3T6"/>
<keyword evidence="2" id="KW-1185">Reference proteome</keyword>
<protein>
    <submittedName>
        <fullName evidence="1">Uncharacterized protein</fullName>
    </submittedName>
</protein>
<evidence type="ECO:0000313" key="2">
    <source>
        <dbReference type="Proteomes" id="UP000028027"/>
    </source>
</evidence>